<comment type="caution">
    <text evidence="4">The sequence shown here is derived from an EMBL/GenBank/DDBJ whole genome shotgun (WGS) entry which is preliminary data.</text>
</comment>
<proteinExistence type="inferred from homology"/>
<evidence type="ECO:0000313" key="5">
    <source>
        <dbReference type="Proteomes" id="UP000829685"/>
    </source>
</evidence>
<dbReference type="Proteomes" id="UP000829685">
    <property type="component" value="Unassembled WGS sequence"/>
</dbReference>
<evidence type="ECO:0000313" key="4">
    <source>
        <dbReference type="EMBL" id="KAI1858619.1"/>
    </source>
</evidence>
<dbReference type="InterPro" id="IPR036291">
    <property type="entry name" value="NAD(P)-bd_dom_sf"/>
</dbReference>
<dbReference type="FunFam" id="3.40.50.720:FF:000084">
    <property type="entry name" value="Short-chain dehydrogenase reductase"/>
    <property type="match status" value="1"/>
</dbReference>
<dbReference type="PANTHER" id="PTHR24321:SF8">
    <property type="entry name" value="ESTRADIOL 17-BETA-DEHYDROGENASE 8-RELATED"/>
    <property type="match status" value="1"/>
</dbReference>
<dbReference type="SUPFAM" id="SSF51735">
    <property type="entry name" value="NAD(P)-binding Rossmann-fold domains"/>
    <property type="match status" value="1"/>
</dbReference>
<dbReference type="InterPro" id="IPR020904">
    <property type="entry name" value="Sc_DH/Rdtase_CS"/>
</dbReference>
<dbReference type="GO" id="GO:0016491">
    <property type="term" value="F:oxidoreductase activity"/>
    <property type="evidence" value="ECO:0007669"/>
    <property type="project" value="UniProtKB-KW"/>
</dbReference>
<dbReference type="EMBL" id="JAFIMR010000036">
    <property type="protein sequence ID" value="KAI1858619.1"/>
    <property type="molecule type" value="Genomic_DNA"/>
</dbReference>
<dbReference type="AlphaFoldDB" id="A0A9Q0AK44"/>
<dbReference type="PROSITE" id="PS00061">
    <property type="entry name" value="ADH_SHORT"/>
    <property type="match status" value="1"/>
</dbReference>
<dbReference type="PANTHER" id="PTHR24321">
    <property type="entry name" value="DEHYDROGENASES, SHORT CHAIN"/>
    <property type="match status" value="1"/>
</dbReference>
<dbReference type="PRINTS" id="PR00081">
    <property type="entry name" value="GDHRDH"/>
</dbReference>
<keyword evidence="3" id="KW-0560">Oxidoreductase</keyword>
<dbReference type="InterPro" id="IPR002347">
    <property type="entry name" value="SDR_fam"/>
</dbReference>
<dbReference type="Pfam" id="PF13561">
    <property type="entry name" value="adh_short_C2"/>
    <property type="match status" value="1"/>
</dbReference>
<dbReference type="PRINTS" id="PR00080">
    <property type="entry name" value="SDRFAMILY"/>
</dbReference>
<accession>A0A9Q0AK44</accession>
<gene>
    <name evidence="4" type="ORF">JX265_010712</name>
</gene>
<evidence type="ECO:0000256" key="2">
    <source>
        <dbReference type="ARBA" id="ARBA00022857"/>
    </source>
</evidence>
<evidence type="ECO:0000256" key="1">
    <source>
        <dbReference type="ARBA" id="ARBA00006484"/>
    </source>
</evidence>
<dbReference type="OrthoDB" id="5840532at2759"/>
<reference evidence="4" key="1">
    <citation type="submission" date="2021-03" db="EMBL/GenBank/DDBJ databases">
        <title>Revisited historic fungal species revealed as producer of novel bioactive compounds through whole genome sequencing and comparative genomics.</title>
        <authorList>
            <person name="Vignolle G.A."/>
            <person name="Hochenegger N."/>
            <person name="Mach R.L."/>
            <person name="Mach-Aigner A.R."/>
            <person name="Javad Rahimi M."/>
            <person name="Salim K.A."/>
            <person name="Chan C.M."/>
            <person name="Lim L.B.L."/>
            <person name="Cai F."/>
            <person name="Druzhinina I.S."/>
            <person name="U'Ren J.M."/>
            <person name="Derntl C."/>
        </authorList>
    </citation>
    <scope>NUCLEOTIDE SEQUENCE</scope>
    <source>
        <strain evidence="4">TUCIM 5799</strain>
    </source>
</reference>
<dbReference type="CDD" id="cd05233">
    <property type="entry name" value="SDR_c"/>
    <property type="match status" value="1"/>
</dbReference>
<keyword evidence="5" id="KW-1185">Reference proteome</keyword>
<evidence type="ECO:0000256" key="3">
    <source>
        <dbReference type="ARBA" id="ARBA00023002"/>
    </source>
</evidence>
<organism evidence="4 5">
    <name type="scientific">Neoarthrinium moseri</name>
    <dbReference type="NCBI Taxonomy" id="1658444"/>
    <lineage>
        <taxon>Eukaryota</taxon>
        <taxon>Fungi</taxon>
        <taxon>Dikarya</taxon>
        <taxon>Ascomycota</taxon>
        <taxon>Pezizomycotina</taxon>
        <taxon>Sordariomycetes</taxon>
        <taxon>Xylariomycetidae</taxon>
        <taxon>Amphisphaeriales</taxon>
        <taxon>Apiosporaceae</taxon>
        <taxon>Neoarthrinium</taxon>
    </lineage>
</organism>
<name>A0A9Q0AK44_9PEZI</name>
<comment type="similarity">
    <text evidence="1">Belongs to the short-chain dehydrogenases/reductases (SDR) family.</text>
</comment>
<protein>
    <submittedName>
        <fullName evidence="4">Uncharacterized protein</fullName>
    </submittedName>
</protein>
<dbReference type="Gene3D" id="3.40.50.720">
    <property type="entry name" value="NAD(P)-binding Rossmann-like Domain"/>
    <property type="match status" value="1"/>
</dbReference>
<keyword evidence="2" id="KW-0521">NADP</keyword>
<sequence length="274" mass="28612">MDINGSVVIFGGASGIGKACSEAFALEGAAEVIIADLNIDAAEEVARGLTGIATAESFRSRAIKVDVASEESVKNAVEEAVRYLGRIDYCVNSAGIGVKVAKEMSEADPSDFDRFLRINVMGTFLVTRYVSAAMRTQAPTAVSASSAGKRGLTRGAIVNLGSLASFISQPGQVQYTASKHAVLGVTKNAALDNAAHAIRVNCLCPSWVDTPMVRQAVDSVPGLQQTIESVIPMGRIACTEEVADAVIFLCSYRSSYMTGCAFIVDGGTSLSGKL</sequence>